<dbReference type="Proteomes" id="UP000054805">
    <property type="component" value="Unassembled WGS sequence"/>
</dbReference>
<keyword evidence="2" id="KW-1185">Reference proteome</keyword>
<gene>
    <name evidence="1" type="ORF">T4B_9835</name>
</gene>
<name>A0A0V1ILT2_TRIPS</name>
<sequence length="83" mass="9543">MFKIIKLCSLNKQFEDDFGTLIVHRRFIEFGMGILVELVKCLAELGLHPLSEVIDCLQEEISCTEYFSFCVLKVTLCKVNIQV</sequence>
<accession>A0A0V1ILT2</accession>
<organism evidence="1 2">
    <name type="scientific">Trichinella pseudospiralis</name>
    <name type="common">Parasitic roundworm</name>
    <dbReference type="NCBI Taxonomy" id="6337"/>
    <lineage>
        <taxon>Eukaryota</taxon>
        <taxon>Metazoa</taxon>
        <taxon>Ecdysozoa</taxon>
        <taxon>Nematoda</taxon>
        <taxon>Enoplea</taxon>
        <taxon>Dorylaimia</taxon>
        <taxon>Trichinellida</taxon>
        <taxon>Trichinellidae</taxon>
        <taxon>Trichinella</taxon>
    </lineage>
</organism>
<comment type="caution">
    <text evidence="1">The sequence shown here is derived from an EMBL/GenBank/DDBJ whole genome shotgun (WGS) entry which is preliminary data.</text>
</comment>
<proteinExistence type="predicted"/>
<evidence type="ECO:0000313" key="2">
    <source>
        <dbReference type="Proteomes" id="UP000054805"/>
    </source>
</evidence>
<evidence type="ECO:0000313" key="1">
    <source>
        <dbReference type="EMBL" id="KRZ23125.1"/>
    </source>
</evidence>
<dbReference type="EMBL" id="JYDS01000153">
    <property type="protein sequence ID" value="KRZ23125.1"/>
    <property type="molecule type" value="Genomic_DNA"/>
</dbReference>
<reference evidence="1 2" key="1">
    <citation type="submission" date="2015-01" db="EMBL/GenBank/DDBJ databases">
        <title>Evolution of Trichinella species and genotypes.</title>
        <authorList>
            <person name="Korhonen P.K."/>
            <person name="Edoardo P."/>
            <person name="Giuseppe L.R."/>
            <person name="Gasser R.B."/>
        </authorList>
    </citation>
    <scope>NUCLEOTIDE SEQUENCE [LARGE SCALE GENOMIC DNA]</scope>
    <source>
        <strain evidence="1">ISS588</strain>
    </source>
</reference>
<dbReference type="AlphaFoldDB" id="A0A0V1ILT2"/>
<protein>
    <submittedName>
        <fullName evidence="1">Uncharacterized protein</fullName>
    </submittedName>
</protein>